<proteinExistence type="predicted"/>
<organism evidence="1 2">
    <name type="scientific">Phytophthora nicotianae P10297</name>
    <dbReference type="NCBI Taxonomy" id="1317064"/>
    <lineage>
        <taxon>Eukaryota</taxon>
        <taxon>Sar</taxon>
        <taxon>Stramenopiles</taxon>
        <taxon>Oomycota</taxon>
        <taxon>Peronosporomycetes</taxon>
        <taxon>Peronosporales</taxon>
        <taxon>Peronosporaceae</taxon>
        <taxon>Phytophthora</taxon>
    </lineage>
</organism>
<comment type="caution">
    <text evidence="1">The sequence shown here is derived from an EMBL/GenBank/DDBJ whole genome shotgun (WGS) entry which is preliminary data.</text>
</comment>
<sequence>MNLEEALRALPFIYTTTRCIVVHGLDLPNSITNADIVGDHISGGVVAVPQLDQQIVESDKLGLVVGEEAVHRQVEPVATHPTKERSDLLVDAAVVSHQECHNAGGLVV</sequence>
<evidence type="ECO:0000313" key="2">
    <source>
        <dbReference type="Proteomes" id="UP000018948"/>
    </source>
</evidence>
<dbReference type="EMBL" id="ANIY01000437">
    <property type="protein sequence ID" value="ETP52858.1"/>
    <property type="molecule type" value="Genomic_DNA"/>
</dbReference>
<evidence type="ECO:0000313" key="1">
    <source>
        <dbReference type="EMBL" id="ETP52858.1"/>
    </source>
</evidence>
<name>W3A001_PHYNI</name>
<protein>
    <submittedName>
        <fullName evidence="1">Uncharacterized protein</fullName>
    </submittedName>
</protein>
<dbReference type="AlphaFoldDB" id="W3A001"/>
<accession>W3A001</accession>
<gene>
    <name evidence="1" type="ORF">F442_02196</name>
</gene>
<reference evidence="1 2" key="1">
    <citation type="submission" date="2013-11" db="EMBL/GenBank/DDBJ databases">
        <title>The Genome Sequence of Phytophthora parasitica P10297.</title>
        <authorList>
            <consortium name="The Broad Institute Genomics Platform"/>
            <person name="Russ C."/>
            <person name="Tyler B."/>
            <person name="Panabieres F."/>
            <person name="Shan W."/>
            <person name="Tripathy S."/>
            <person name="Grunwald N."/>
            <person name="Machado M."/>
            <person name="Johnson C.S."/>
            <person name="Walker B."/>
            <person name="Young S.K."/>
            <person name="Zeng Q."/>
            <person name="Gargeya S."/>
            <person name="Fitzgerald M."/>
            <person name="Haas B."/>
            <person name="Abouelleil A."/>
            <person name="Allen A.W."/>
            <person name="Alvarado L."/>
            <person name="Arachchi H.M."/>
            <person name="Berlin A.M."/>
            <person name="Chapman S.B."/>
            <person name="Gainer-Dewar J."/>
            <person name="Goldberg J."/>
            <person name="Griggs A."/>
            <person name="Gujja S."/>
            <person name="Hansen M."/>
            <person name="Howarth C."/>
            <person name="Imamovic A."/>
            <person name="Ireland A."/>
            <person name="Larimer J."/>
            <person name="McCowan C."/>
            <person name="Murphy C."/>
            <person name="Pearson M."/>
            <person name="Poon T.W."/>
            <person name="Priest M."/>
            <person name="Roberts A."/>
            <person name="Saif S."/>
            <person name="Shea T."/>
            <person name="Sisk P."/>
            <person name="Sykes S."/>
            <person name="Wortman J."/>
            <person name="Nusbaum C."/>
            <person name="Birren B."/>
        </authorList>
    </citation>
    <scope>NUCLEOTIDE SEQUENCE [LARGE SCALE GENOMIC DNA]</scope>
    <source>
        <strain evidence="1 2">P10297</strain>
    </source>
</reference>
<dbReference type="Proteomes" id="UP000018948">
    <property type="component" value="Unassembled WGS sequence"/>
</dbReference>